<dbReference type="Pfam" id="PF02653">
    <property type="entry name" value="BPD_transp_2"/>
    <property type="match status" value="1"/>
</dbReference>
<evidence type="ECO:0000256" key="6">
    <source>
        <dbReference type="ARBA" id="ARBA00022970"/>
    </source>
</evidence>
<dbReference type="InterPro" id="IPR037294">
    <property type="entry name" value="ABC_BtuC-like"/>
</dbReference>
<dbReference type="KEGG" id="cbei:LF65_02707"/>
<keyword evidence="8" id="KW-0472">Membrane</keyword>
<evidence type="ECO:0000313" key="11">
    <source>
        <dbReference type="Proteomes" id="UP000031866"/>
    </source>
</evidence>
<accession>A0A0B5QE84</accession>
<evidence type="ECO:0000256" key="8">
    <source>
        <dbReference type="ARBA" id="ARBA00023136"/>
    </source>
</evidence>
<gene>
    <name evidence="10" type="ORF">LF65_02707</name>
</gene>
<reference evidence="11" key="1">
    <citation type="submission" date="2014-12" db="EMBL/GenBank/DDBJ databases">
        <title>Genome sequence of Clostridium beijerinckii strain 59B.</title>
        <authorList>
            <person name="Little G.T."/>
            <person name="Minton N.P."/>
        </authorList>
    </citation>
    <scope>NUCLEOTIDE SEQUENCE [LARGE SCALE GENOMIC DNA]</scope>
    <source>
        <strain evidence="11">59B</strain>
    </source>
</reference>
<dbReference type="STRING" id="1520.LF65_02707"/>
<evidence type="ECO:0000256" key="9">
    <source>
        <dbReference type="ARBA" id="ARBA00037998"/>
    </source>
</evidence>
<dbReference type="OrthoDB" id="9807115at2"/>
<dbReference type="GO" id="GO:0015192">
    <property type="term" value="F:L-phenylalanine transmembrane transporter activity"/>
    <property type="evidence" value="ECO:0007669"/>
    <property type="project" value="TreeGrafter"/>
</dbReference>
<organism evidence="10 11">
    <name type="scientific">Clostridium beijerinckii</name>
    <name type="common">Clostridium MP</name>
    <dbReference type="NCBI Taxonomy" id="1520"/>
    <lineage>
        <taxon>Bacteria</taxon>
        <taxon>Bacillati</taxon>
        <taxon>Bacillota</taxon>
        <taxon>Clostridia</taxon>
        <taxon>Eubacteriales</taxon>
        <taxon>Clostridiaceae</taxon>
        <taxon>Clostridium</taxon>
    </lineage>
</organism>
<keyword evidence="5" id="KW-0812">Transmembrane</keyword>
<evidence type="ECO:0000313" key="10">
    <source>
        <dbReference type="EMBL" id="AJG99280.1"/>
    </source>
</evidence>
<sequence length="294" mass="31194">MSTLLQQIVNGICLGSVYALIAIGYTMVYGIIKLINFAHCDIYMVGAFLGYFAATVLGLGFIPCLIFSMVSCAVLGMLIERIAYKPLRNSPNVTLLITTMGMELILQNFVKADFVAGPNTRNFPEVIPLISYKIGAITISNLQIIALAITIILCVALQYLVNKTRTGRAMRATSYDRDAAALMGININRVISLTFALGSALAATAGVLVGMLYPRLEPAMGVMPGLKSFVAAVLGGIGIIPGAMFGGLAMGLIETLSKVYISSGLSDAIAFSILIIILIVKPTGLFGKKNNVKV</sequence>
<dbReference type="CDD" id="cd06582">
    <property type="entry name" value="TM_PBP1_LivH_like"/>
    <property type="match status" value="1"/>
</dbReference>
<dbReference type="GO" id="GO:0005304">
    <property type="term" value="F:L-valine transmembrane transporter activity"/>
    <property type="evidence" value="ECO:0007669"/>
    <property type="project" value="TreeGrafter"/>
</dbReference>
<keyword evidence="2" id="KW-0813">Transport</keyword>
<dbReference type="EMBL" id="CP010086">
    <property type="protein sequence ID" value="AJG99280.1"/>
    <property type="molecule type" value="Genomic_DNA"/>
</dbReference>
<evidence type="ECO:0000256" key="7">
    <source>
        <dbReference type="ARBA" id="ARBA00022989"/>
    </source>
</evidence>
<dbReference type="PANTHER" id="PTHR11795:SF371">
    <property type="entry name" value="HIGH-AFFINITY BRANCHED-CHAIN AMINO ACID TRANSPORT SYSTEM PERMEASE PROTEIN LIVH"/>
    <property type="match status" value="1"/>
</dbReference>
<comment type="similarity">
    <text evidence="9">Belongs to the binding-protein-dependent transport system permease family. LivHM subfamily.</text>
</comment>
<dbReference type="GO" id="GO:1903806">
    <property type="term" value="P:L-isoleucine import across plasma membrane"/>
    <property type="evidence" value="ECO:0007669"/>
    <property type="project" value="TreeGrafter"/>
</dbReference>
<evidence type="ECO:0000256" key="1">
    <source>
        <dbReference type="ARBA" id="ARBA00004651"/>
    </source>
</evidence>
<dbReference type="GO" id="GO:0015808">
    <property type="term" value="P:L-alanine transport"/>
    <property type="evidence" value="ECO:0007669"/>
    <property type="project" value="TreeGrafter"/>
</dbReference>
<keyword evidence="7" id="KW-1133">Transmembrane helix</keyword>
<keyword evidence="3" id="KW-1003">Cell membrane</keyword>
<protein>
    <submittedName>
        <fullName evidence="10">ABC transporter permease</fullName>
    </submittedName>
</protein>
<evidence type="ECO:0000256" key="4">
    <source>
        <dbReference type="ARBA" id="ARBA00022519"/>
    </source>
</evidence>
<dbReference type="AlphaFoldDB" id="A0A0B5QE84"/>
<evidence type="ECO:0000256" key="2">
    <source>
        <dbReference type="ARBA" id="ARBA00022448"/>
    </source>
</evidence>
<comment type="subcellular location">
    <subcellularLocation>
        <location evidence="1">Cell membrane</location>
        <topology evidence="1">Multi-pass membrane protein</topology>
    </subcellularLocation>
</comment>
<name>A0A0B5QE84_CLOBE</name>
<dbReference type="InterPro" id="IPR052157">
    <property type="entry name" value="BCAA_transport_permease"/>
</dbReference>
<proteinExistence type="inferred from homology"/>
<dbReference type="Gene3D" id="1.10.3470.10">
    <property type="entry name" value="ABC transporter involved in vitamin B12 uptake, BtuC"/>
    <property type="match status" value="1"/>
</dbReference>
<dbReference type="InterPro" id="IPR001851">
    <property type="entry name" value="ABC_transp_permease"/>
</dbReference>
<dbReference type="PANTHER" id="PTHR11795">
    <property type="entry name" value="BRANCHED-CHAIN AMINO ACID TRANSPORT SYSTEM PERMEASE PROTEIN LIVH"/>
    <property type="match status" value="1"/>
</dbReference>
<dbReference type="GO" id="GO:0042941">
    <property type="term" value="P:D-alanine transmembrane transport"/>
    <property type="evidence" value="ECO:0007669"/>
    <property type="project" value="TreeGrafter"/>
</dbReference>
<dbReference type="RefSeq" id="WP_041896649.1">
    <property type="nucleotide sequence ID" value="NZ_CP010086.2"/>
</dbReference>
<dbReference type="GO" id="GO:0015188">
    <property type="term" value="F:L-isoleucine transmembrane transporter activity"/>
    <property type="evidence" value="ECO:0007669"/>
    <property type="project" value="TreeGrafter"/>
</dbReference>
<dbReference type="GO" id="GO:0005886">
    <property type="term" value="C:plasma membrane"/>
    <property type="evidence" value="ECO:0007669"/>
    <property type="project" value="UniProtKB-SubCell"/>
</dbReference>
<keyword evidence="6" id="KW-0029">Amino-acid transport</keyword>
<evidence type="ECO:0000256" key="3">
    <source>
        <dbReference type="ARBA" id="ARBA00022475"/>
    </source>
</evidence>
<dbReference type="Proteomes" id="UP000031866">
    <property type="component" value="Chromosome"/>
</dbReference>
<evidence type="ECO:0000256" key="5">
    <source>
        <dbReference type="ARBA" id="ARBA00022692"/>
    </source>
</evidence>
<dbReference type="GO" id="GO:0015190">
    <property type="term" value="F:L-leucine transmembrane transporter activity"/>
    <property type="evidence" value="ECO:0007669"/>
    <property type="project" value="TreeGrafter"/>
</dbReference>
<keyword evidence="4" id="KW-0997">Cell inner membrane</keyword>